<feature type="binding site" evidence="6">
    <location>
        <begin position="139"/>
        <end position="142"/>
    </location>
    <ligand>
        <name>FMN</name>
        <dbReference type="ChEBI" id="CHEBI:58210"/>
    </ligand>
</feature>
<comment type="cofactor">
    <cofactor evidence="6">
        <name>FMN</name>
        <dbReference type="ChEBI" id="CHEBI:58210"/>
    </cofactor>
    <text evidence="6">Binds 1 FMN per subunit.</text>
</comment>
<dbReference type="EC" id="1.6.5.-" evidence="6"/>
<dbReference type="InterPro" id="IPR029039">
    <property type="entry name" value="Flavoprotein-like_sf"/>
</dbReference>
<comment type="caution">
    <text evidence="8">The sequence shown here is derived from an EMBL/GenBank/DDBJ whole genome shotgun (WGS) entry which is preliminary data.</text>
</comment>
<gene>
    <name evidence="6" type="primary">azoR</name>
    <name evidence="8" type="ORF">ATN84_19440</name>
</gene>
<dbReference type="SUPFAM" id="SSF52218">
    <property type="entry name" value="Flavoproteins"/>
    <property type="match status" value="1"/>
</dbReference>
<dbReference type="EMBL" id="LNTU01000038">
    <property type="protein sequence ID" value="KXF75435.1"/>
    <property type="molecule type" value="Genomic_DNA"/>
</dbReference>
<dbReference type="EC" id="1.7.1.17" evidence="6"/>
<evidence type="ECO:0000313" key="9">
    <source>
        <dbReference type="Proteomes" id="UP000070107"/>
    </source>
</evidence>
<dbReference type="GO" id="GO:0010181">
    <property type="term" value="F:FMN binding"/>
    <property type="evidence" value="ECO:0007669"/>
    <property type="project" value="UniProtKB-UniRule"/>
</dbReference>
<evidence type="ECO:0000256" key="4">
    <source>
        <dbReference type="ARBA" id="ARBA00023027"/>
    </source>
</evidence>
<comment type="catalytic activity">
    <reaction evidence="5">
        <text>N,N-dimethyl-1,4-phenylenediamine + anthranilate + 2 NAD(+) = 2-(4-dimethylaminophenyl)diazenylbenzoate + 2 NADH + 2 H(+)</text>
        <dbReference type="Rhea" id="RHEA:55872"/>
        <dbReference type="ChEBI" id="CHEBI:15378"/>
        <dbReference type="ChEBI" id="CHEBI:15783"/>
        <dbReference type="ChEBI" id="CHEBI:16567"/>
        <dbReference type="ChEBI" id="CHEBI:57540"/>
        <dbReference type="ChEBI" id="CHEBI:57945"/>
        <dbReference type="ChEBI" id="CHEBI:71579"/>
        <dbReference type="EC" id="1.7.1.17"/>
    </reaction>
    <physiologicalReaction direction="right-to-left" evidence="5">
        <dbReference type="Rhea" id="RHEA:55874"/>
    </physiologicalReaction>
</comment>
<evidence type="ECO:0000256" key="1">
    <source>
        <dbReference type="ARBA" id="ARBA00022630"/>
    </source>
</evidence>
<keyword evidence="1 6" id="KW-0285">Flavoprotein</keyword>
<dbReference type="InterPro" id="IPR023048">
    <property type="entry name" value="NADH:quinone_OxRdtase_FMN_depd"/>
</dbReference>
<evidence type="ECO:0000256" key="5">
    <source>
        <dbReference type="ARBA" id="ARBA00048542"/>
    </source>
</evidence>
<dbReference type="InterPro" id="IPR003680">
    <property type="entry name" value="Flavodoxin_fold"/>
</dbReference>
<keyword evidence="9" id="KW-1185">Reference proteome</keyword>
<sequence length="209" mass="22271">MSKVHVLTSSVLGDASVSNQLVDETVSHLRSQDPGIEVTTRDLGGNPVPHLTVDSATAIRGAEPANAEQATAQKLSDELIAELKAADIIVIGAPMYNFGMASTLKAWFDYVLRAGVTFRYTEAGPEGLVTGKRAIVVLTRGGLYSEGPAQIMDSQEPHLRNLLGFIGITDVTFVRAEKLAFGPEVRAEAIEAARARIGQAVKVQQFQAA</sequence>
<dbReference type="InterPro" id="IPR050104">
    <property type="entry name" value="FMN-dep_NADH:Q_OxRdtase_AzoR1"/>
</dbReference>
<dbReference type="Pfam" id="PF02525">
    <property type="entry name" value="Flavodoxin_2"/>
    <property type="match status" value="1"/>
</dbReference>
<keyword evidence="2 6" id="KW-0288">FMN</keyword>
<comment type="catalytic activity">
    <reaction evidence="6">
        <text>2 a quinone + NADH + H(+) = 2 a 1,4-benzosemiquinone + NAD(+)</text>
        <dbReference type="Rhea" id="RHEA:65952"/>
        <dbReference type="ChEBI" id="CHEBI:15378"/>
        <dbReference type="ChEBI" id="CHEBI:57540"/>
        <dbReference type="ChEBI" id="CHEBI:57945"/>
        <dbReference type="ChEBI" id="CHEBI:132124"/>
        <dbReference type="ChEBI" id="CHEBI:134225"/>
    </reaction>
</comment>
<comment type="subunit">
    <text evidence="6">Homodimer.</text>
</comment>
<proteinExistence type="inferred from homology"/>
<feature type="binding site" evidence="6">
    <location>
        <begin position="95"/>
        <end position="98"/>
    </location>
    <ligand>
        <name>FMN</name>
        <dbReference type="ChEBI" id="CHEBI:58210"/>
    </ligand>
</feature>
<dbReference type="OrthoDB" id="9787136at2"/>
<evidence type="ECO:0000256" key="6">
    <source>
        <dbReference type="HAMAP-Rule" id="MF_01216"/>
    </source>
</evidence>
<comment type="similarity">
    <text evidence="6">Belongs to the azoreductase type 1 family.</text>
</comment>
<dbReference type="GO" id="GO:0016655">
    <property type="term" value="F:oxidoreductase activity, acting on NAD(P)H, quinone or similar compound as acceptor"/>
    <property type="evidence" value="ECO:0007669"/>
    <property type="project" value="InterPro"/>
</dbReference>
<dbReference type="GO" id="GO:0009055">
    <property type="term" value="F:electron transfer activity"/>
    <property type="evidence" value="ECO:0007669"/>
    <property type="project" value="UniProtKB-UniRule"/>
</dbReference>
<feature type="domain" description="Flavodoxin-like fold" evidence="7">
    <location>
        <begin position="3"/>
        <end position="199"/>
    </location>
</feature>
<name>A0A135HQG2_9HYPH</name>
<organism evidence="8 9">
    <name type="scientific">Paramesorhizobium deserti</name>
    <dbReference type="NCBI Taxonomy" id="1494590"/>
    <lineage>
        <taxon>Bacteria</taxon>
        <taxon>Pseudomonadati</taxon>
        <taxon>Pseudomonadota</taxon>
        <taxon>Alphaproteobacteria</taxon>
        <taxon>Hyphomicrobiales</taxon>
        <taxon>Phyllobacteriaceae</taxon>
        <taxon>Paramesorhizobium</taxon>
    </lineage>
</organism>
<dbReference type="RefSeq" id="WP_068884639.1">
    <property type="nucleotide sequence ID" value="NZ_LNTU01000038.1"/>
</dbReference>
<comment type="function">
    <text evidence="6">Also exhibits azoreductase activity. Catalyzes the reductive cleavage of the azo bond in aromatic azo compounds to the corresponding amines.</text>
</comment>
<feature type="binding site" evidence="6">
    <location>
        <position position="10"/>
    </location>
    <ligand>
        <name>FMN</name>
        <dbReference type="ChEBI" id="CHEBI:58210"/>
    </ligand>
</feature>
<dbReference type="Gene3D" id="3.40.50.360">
    <property type="match status" value="1"/>
</dbReference>
<keyword evidence="4 6" id="KW-0520">NAD</keyword>
<evidence type="ECO:0000259" key="7">
    <source>
        <dbReference type="Pfam" id="PF02525"/>
    </source>
</evidence>
<evidence type="ECO:0000313" key="8">
    <source>
        <dbReference type="EMBL" id="KXF75435.1"/>
    </source>
</evidence>
<protein>
    <recommendedName>
        <fullName evidence="6">FMN dependent NADH:quinone oxidoreductase</fullName>
        <ecNumber evidence="6">1.6.5.-</ecNumber>
    </recommendedName>
    <alternativeName>
        <fullName evidence="6">Azo-dye reductase</fullName>
    </alternativeName>
    <alternativeName>
        <fullName evidence="6">FMN-dependent NADH-azo compound oxidoreductase</fullName>
    </alternativeName>
    <alternativeName>
        <fullName evidence="6">FMN-dependent NADH-azoreductase</fullName>
        <ecNumber evidence="6">1.7.1.17</ecNumber>
    </alternativeName>
</protein>
<evidence type="ECO:0000256" key="3">
    <source>
        <dbReference type="ARBA" id="ARBA00023002"/>
    </source>
</evidence>
<accession>A0A135HQG2</accession>
<dbReference type="PANTHER" id="PTHR43741">
    <property type="entry name" value="FMN-DEPENDENT NADH-AZOREDUCTASE 1"/>
    <property type="match status" value="1"/>
</dbReference>
<evidence type="ECO:0000256" key="2">
    <source>
        <dbReference type="ARBA" id="ARBA00022643"/>
    </source>
</evidence>
<feature type="binding site" evidence="6">
    <location>
        <begin position="16"/>
        <end position="18"/>
    </location>
    <ligand>
        <name>FMN</name>
        <dbReference type="ChEBI" id="CHEBI:58210"/>
    </ligand>
</feature>
<comment type="function">
    <text evidence="6">Quinone reductase that provides resistance to thiol-specific stress caused by electrophilic quinones.</text>
</comment>
<keyword evidence="3 6" id="KW-0560">Oxidoreductase</keyword>
<dbReference type="GO" id="GO:0016652">
    <property type="term" value="F:oxidoreductase activity, acting on NAD(P)H as acceptor"/>
    <property type="evidence" value="ECO:0007669"/>
    <property type="project" value="UniProtKB-UniRule"/>
</dbReference>
<dbReference type="AlphaFoldDB" id="A0A135HQG2"/>
<dbReference type="STRING" id="1494590.ATN84_19440"/>
<dbReference type="HAMAP" id="MF_01216">
    <property type="entry name" value="Azoreductase_type1"/>
    <property type="match status" value="1"/>
</dbReference>
<reference evidence="8 9" key="1">
    <citation type="submission" date="2015-11" db="EMBL/GenBank/DDBJ databases">
        <title>Draft genome sequence of Paramesorhizobium deserti A-3-E, a strain highly resistant to diverse beta-lactam antibiotics.</title>
        <authorList>
            <person name="Lv R."/>
            <person name="Yang X."/>
            <person name="Fang N."/>
            <person name="Guo J."/>
            <person name="Luo X."/>
            <person name="Peng F."/>
            <person name="Yang R."/>
            <person name="Cui Y."/>
            <person name="Fang C."/>
            <person name="Song Y."/>
        </authorList>
    </citation>
    <scope>NUCLEOTIDE SEQUENCE [LARGE SCALE GENOMIC DNA]</scope>
    <source>
        <strain evidence="8 9">A-3-E</strain>
    </source>
</reference>
<dbReference type="Proteomes" id="UP000070107">
    <property type="component" value="Unassembled WGS sequence"/>
</dbReference>
<dbReference type="PANTHER" id="PTHR43741:SF2">
    <property type="entry name" value="FMN-DEPENDENT NADH:QUINONE OXIDOREDUCTASE"/>
    <property type="match status" value="1"/>
</dbReference>